<dbReference type="RefSeq" id="WP_023052253.1">
    <property type="nucleotide sequence ID" value="NZ_CP173065.2"/>
</dbReference>
<sequence>MSKNFRKILIYFSDIEKTFNIFKEVENWSIKGEKISGIQYVVFEGYGDKVYFIFSEEGKMYSTNVLNQDKKMIKYDDEGKNFKLELKDDILFKLYKDLNRVFNLIFSDEDRDTYIYDDAFSIYISLSDNDLN</sequence>
<keyword evidence="2" id="KW-1185">Reference proteome</keyword>
<dbReference type="Proteomes" id="UP000017081">
    <property type="component" value="Unassembled WGS sequence"/>
</dbReference>
<dbReference type="EMBL" id="AXZF01000156">
    <property type="protein sequence ID" value="ERT65844.1"/>
    <property type="molecule type" value="Genomic_DNA"/>
</dbReference>
<dbReference type="HOGENOM" id="CLU_1913337_0_0_0"/>
<comment type="caution">
    <text evidence="1">The sequence shown here is derived from an EMBL/GenBank/DDBJ whole genome shotgun (WGS) entry which is preliminary data.</text>
</comment>
<reference evidence="1 2" key="1">
    <citation type="submission" date="2013-08" db="EMBL/GenBank/DDBJ databases">
        <authorList>
            <person name="Weinstock G."/>
            <person name="Sodergren E."/>
            <person name="Wylie T."/>
            <person name="Fulton L."/>
            <person name="Fulton R."/>
            <person name="Fronick C."/>
            <person name="O'Laughlin M."/>
            <person name="Godfrey J."/>
            <person name="Miner T."/>
            <person name="Herter B."/>
            <person name="Appelbaum E."/>
            <person name="Cordes M."/>
            <person name="Lek S."/>
            <person name="Wollam A."/>
            <person name="Pepin K.H."/>
            <person name="Palsikar V.B."/>
            <person name="Mitreva M."/>
            <person name="Wilson R.K."/>
        </authorList>
    </citation>
    <scope>NUCLEOTIDE SEQUENCE [LARGE SCALE GENOMIC DNA]</scope>
    <source>
        <strain evidence="1 2">ATCC BAA-474</strain>
    </source>
</reference>
<accession>U7V3V4</accession>
<evidence type="ECO:0000313" key="1">
    <source>
        <dbReference type="EMBL" id="ERT65844.1"/>
    </source>
</evidence>
<protein>
    <submittedName>
        <fullName evidence="1">Uncharacterized protein</fullName>
    </submittedName>
</protein>
<dbReference type="STRING" id="1319815.HMPREF0202_02725"/>
<proteinExistence type="predicted"/>
<name>U7V3V4_9FUSO</name>
<organism evidence="1 2">
    <name type="scientific">Cetobacterium somerae ATCC BAA-474</name>
    <dbReference type="NCBI Taxonomy" id="1319815"/>
    <lineage>
        <taxon>Bacteria</taxon>
        <taxon>Fusobacteriati</taxon>
        <taxon>Fusobacteriota</taxon>
        <taxon>Fusobacteriia</taxon>
        <taxon>Fusobacteriales</taxon>
        <taxon>Fusobacteriaceae</taxon>
        <taxon>Cetobacterium</taxon>
    </lineage>
</organism>
<dbReference type="AlphaFoldDB" id="U7V3V4"/>
<evidence type="ECO:0000313" key="2">
    <source>
        <dbReference type="Proteomes" id="UP000017081"/>
    </source>
</evidence>
<gene>
    <name evidence="1" type="ORF">HMPREF0202_02725</name>
</gene>